<feature type="compositionally biased region" description="Pro residues" evidence="1">
    <location>
        <begin position="30"/>
        <end position="43"/>
    </location>
</feature>
<comment type="caution">
    <text evidence="3">The sequence shown here is derived from an EMBL/GenBank/DDBJ whole genome shotgun (WGS) entry which is preliminary data.</text>
</comment>
<proteinExistence type="predicted"/>
<sequence length="173" mass="18816">MKIIQGLKRTARWLIGPVLAGCATTPPPAPAPRAVPVPPPAAAPGPQASPAAAAAPKPAALPAPKAVRSHDELRRQAAERLVMANPDRTYMTTAPTHLLTLVVLEVEVKADGSVKRVNVVRKPRYAPETLQMAIDAVHRAAPFGDVRRMPEPWRFTETFLFEEDMRFKPLTLN</sequence>
<dbReference type="OrthoDB" id="9153348at2"/>
<dbReference type="RefSeq" id="WP_088484911.1">
    <property type="nucleotide sequence ID" value="NZ_JBCNLH010000011.1"/>
</dbReference>
<accession>A0A254N3I7</accession>
<feature type="compositionally biased region" description="Low complexity" evidence="1">
    <location>
        <begin position="44"/>
        <end position="66"/>
    </location>
</feature>
<keyword evidence="2" id="KW-0732">Signal</keyword>
<organism evidence="3 4">
    <name type="scientific">Roseateles puraquae</name>
    <dbReference type="NCBI Taxonomy" id="431059"/>
    <lineage>
        <taxon>Bacteria</taxon>
        <taxon>Pseudomonadati</taxon>
        <taxon>Pseudomonadota</taxon>
        <taxon>Betaproteobacteria</taxon>
        <taxon>Burkholderiales</taxon>
        <taxon>Sphaerotilaceae</taxon>
        <taxon>Roseateles</taxon>
    </lineage>
</organism>
<evidence type="ECO:0000256" key="2">
    <source>
        <dbReference type="SAM" id="SignalP"/>
    </source>
</evidence>
<dbReference type="Gene3D" id="3.30.1150.10">
    <property type="match status" value="1"/>
</dbReference>
<keyword evidence="4" id="KW-1185">Reference proteome</keyword>
<evidence type="ECO:0000313" key="3">
    <source>
        <dbReference type="EMBL" id="OWR02390.1"/>
    </source>
</evidence>
<gene>
    <name evidence="3" type="ORF">CDO81_19560</name>
</gene>
<dbReference type="AlphaFoldDB" id="A0A254N3I7"/>
<feature type="chain" id="PRO_5012264966" description="TonB C-terminal domain-containing protein" evidence="2">
    <location>
        <begin position="21"/>
        <end position="173"/>
    </location>
</feature>
<protein>
    <recommendedName>
        <fullName evidence="5">TonB C-terminal domain-containing protein</fullName>
    </recommendedName>
</protein>
<dbReference type="EMBL" id="NISI01000009">
    <property type="protein sequence ID" value="OWR02390.1"/>
    <property type="molecule type" value="Genomic_DNA"/>
</dbReference>
<reference evidence="3 4" key="1">
    <citation type="journal article" date="2007" name="Int. J. Syst. Evol. Microbiol.">
        <title>Description of Pelomonas aquatica sp. nov. and Pelomonas puraquae sp. nov., isolated from industrial and haemodialysis water.</title>
        <authorList>
            <person name="Gomila M."/>
            <person name="Bowien B."/>
            <person name="Falsen E."/>
            <person name="Moore E.R."/>
            <person name="Lalucat J."/>
        </authorList>
    </citation>
    <scope>NUCLEOTIDE SEQUENCE [LARGE SCALE GENOMIC DNA]</scope>
    <source>
        <strain evidence="3 4">CCUG 52769</strain>
    </source>
</reference>
<evidence type="ECO:0008006" key="5">
    <source>
        <dbReference type="Google" id="ProtNLM"/>
    </source>
</evidence>
<evidence type="ECO:0000256" key="1">
    <source>
        <dbReference type="SAM" id="MobiDB-lite"/>
    </source>
</evidence>
<feature type="region of interest" description="Disordered" evidence="1">
    <location>
        <begin position="30"/>
        <end position="70"/>
    </location>
</feature>
<dbReference type="Proteomes" id="UP000197446">
    <property type="component" value="Unassembled WGS sequence"/>
</dbReference>
<feature type="signal peptide" evidence="2">
    <location>
        <begin position="1"/>
        <end position="20"/>
    </location>
</feature>
<evidence type="ECO:0000313" key="4">
    <source>
        <dbReference type="Proteomes" id="UP000197446"/>
    </source>
</evidence>
<name>A0A254N3I7_9BURK</name>